<evidence type="ECO:0000313" key="7">
    <source>
        <dbReference type="EMBL" id="QNN59864.1"/>
    </source>
</evidence>
<dbReference type="PROSITE" id="PS00670">
    <property type="entry name" value="D_2_HYDROXYACID_DH_2"/>
    <property type="match status" value="1"/>
</dbReference>
<evidence type="ECO:0000256" key="4">
    <source>
        <dbReference type="RuleBase" id="RU003719"/>
    </source>
</evidence>
<name>A0A7G9RW89_9FIRM</name>
<feature type="domain" description="D-isomer specific 2-hydroxyacid dehydrogenase NAD-binding" evidence="6">
    <location>
        <begin position="112"/>
        <end position="300"/>
    </location>
</feature>
<dbReference type="GO" id="GO:0051287">
    <property type="term" value="F:NAD binding"/>
    <property type="evidence" value="ECO:0007669"/>
    <property type="project" value="InterPro"/>
</dbReference>
<dbReference type="Pfam" id="PF00389">
    <property type="entry name" value="2-Hacid_dh"/>
    <property type="match status" value="1"/>
</dbReference>
<keyword evidence="3" id="KW-0520">NAD</keyword>
<keyword evidence="2 4" id="KW-0560">Oxidoreductase</keyword>
<evidence type="ECO:0000313" key="8">
    <source>
        <dbReference type="Proteomes" id="UP000515928"/>
    </source>
</evidence>
<dbReference type="Pfam" id="PF02826">
    <property type="entry name" value="2-Hacid_dh_C"/>
    <property type="match status" value="1"/>
</dbReference>
<feature type="domain" description="D-isomer specific 2-hydroxyacid dehydrogenase catalytic" evidence="5">
    <location>
        <begin position="8"/>
        <end position="332"/>
    </location>
</feature>
<dbReference type="SUPFAM" id="SSF51735">
    <property type="entry name" value="NAD(P)-binding Rossmann-fold domains"/>
    <property type="match status" value="1"/>
</dbReference>
<dbReference type="KEGG" id="eio:H9L01_05585"/>
<keyword evidence="8" id="KW-1185">Reference proteome</keyword>
<dbReference type="EMBL" id="CP060715">
    <property type="protein sequence ID" value="QNN59864.1"/>
    <property type="molecule type" value="Genomic_DNA"/>
</dbReference>
<protein>
    <submittedName>
        <fullName evidence="7">D-2-hydroxyacid dehydrogenase</fullName>
    </submittedName>
</protein>
<organism evidence="7 8">
    <name type="scientific">Erysipelothrix inopinata</name>
    <dbReference type="NCBI Taxonomy" id="225084"/>
    <lineage>
        <taxon>Bacteria</taxon>
        <taxon>Bacillati</taxon>
        <taxon>Bacillota</taxon>
        <taxon>Erysipelotrichia</taxon>
        <taxon>Erysipelotrichales</taxon>
        <taxon>Erysipelotrichaceae</taxon>
        <taxon>Erysipelothrix</taxon>
    </lineage>
</organism>
<evidence type="ECO:0000259" key="6">
    <source>
        <dbReference type="Pfam" id="PF02826"/>
    </source>
</evidence>
<dbReference type="PANTHER" id="PTHR43026">
    <property type="entry name" value="2-HYDROXYACID DEHYDROGENASE HOMOLOG 1-RELATED"/>
    <property type="match status" value="1"/>
</dbReference>
<accession>A0A7G9RW89</accession>
<comment type="similarity">
    <text evidence="1 4">Belongs to the D-isomer specific 2-hydroxyacid dehydrogenase family.</text>
</comment>
<evidence type="ECO:0000256" key="2">
    <source>
        <dbReference type="ARBA" id="ARBA00023002"/>
    </source>
</evidence>
<sequence>MKKILSFNVNEERMPFIESWAKEHNVIVDCLPDYLTMENVDAVNGYDGITVAMVGKFDSNLYPELQKRGIKQVAQRTAGYENFDLEEASKYGIIISNVPTYSPESIAEYTLLLALQMVRKSHLLDEKVAQRDFRWLPDIRARVIQNMTVSIIGVGHIGVLVAKLFKGFGATVIGYDPYPKEGLEDILTYCDSVEEAVRQSDIVSLHMPAFDSNYHLFDKDMFEIMKDDAYLINCGRGTLVNTPDLIEAVNSGKIAGAALDVYEKEAPYVPGNFSSDDEIEDKVFLELLNNPNIIFYHHCAYYTDVSIKNMTQFALDAALSVIETGDTSYRVN</sequence>
<evidence type="ECO:0000256" key="1">
    <source>
        <dbReference type="ARBA" id="ARBA00005854"/>
    </source>
</evidence>
<dbReference type="GO" id="GO:0008720">
    <property type="term" value="F:D-lactate dehydrogenase (NAD+) activity"/>
    <property type="evidence" value="ECO:0007669"/>
    <property type="project" value="TreeGrafter"/>
</dbReference>
<dbReference type="PROSITE" id="PS00671">
    <property type="entry name" value="D_2_HYDROXYACID_DH_3"/>
    <property type="match status" value="1"/>
</dbReference>
<evidence type="ECO:0000256" key="3">
    <source>
        <dbReference type="ARBA" id="ARBA00023027"/>
    </source>
</evidence>
<dbReference type="Proteomes" id="UP000515928">
    <property type="component" value="Chromosome"/>
</dbReference>
<dbReference type="SUPFAM" id="SSF52283">
    <property type="entry name" value="Formate/glycerate dehydrogenase catalytic domain-like"/>
    <property type="match status" value="1"/>
</dbReference>
<dbReference type="NCBIfam" id="NF006374">
    <property type="entry name" value="PRK08605.1"/>
    <property type="match status" value="1"/>
</dbReference>
<dbReference type="InterPro" id="IPR036291">
    <property type="entry name" value="NAD(P)-bd_dom_sf"/>
</dbReference>
<proteinExistence type="inferred from homology"/>
<dbReference type="AlphaFoldDB" id="A0A7G9RW89"/>
<dbReference type="InterPro" id="IPR029753">
    <property type="entry name" value="D-isomer_DH_CS"/>
</dbReference>
<dbReference type="InterPro" id="IPR006140">
    <property type="entry name" value="D-isomer_DH_NAD-bd"/>
</dbReference>
<dbReference type="Gene3D" id="3.40.50.720">
    <property type="entry name" value="NAD(P)-binding Rossmann-like Domain"/>
    <property type="match status" value="2"/>
</dbReference>
<evidence type="ECO:0000259" key="5">
    <source>
        <dbReference type="Pfam" id="PF00389"/>
    </source>
</evidence>
<reference evidence="7 8" key="1">
    <citation type="submission" date="2020-08" db="EMBL/GenBank/DDBJ databases">
        <title>Genome sequence of Erysipelothrix inopinata DSM 15511T.</title>
        <authorList>
            <person name="Hyun D.-W."/>
            <person name="Bae J.-W."/>
        </authorList>
    </citation>
    <scope>NUCLEOTIDE SEQUENCE [LARGE SCALE GENOMIC DNA]</scope>
    <source>
        <strain evidence="7 8">DSM 15511</strain>
    </source>
</reference>
<dbReference type="CDD" id="cd12186">
    <property type="entry name" value="LDH"/>
    <property type="match status" value="1"/>
</dbReference>
<dbReference type="InterPro" id="IPR058205">
    <property type="entry name" value="D-LDH-like"/>
</dbReference>
<gene>
    <name evidence="7" type="ORF">H9L01_05585</name>
</gene>
<dbReference type="RefSeq" id="WP_187532998.1">
    <property type="nucleotide sequence ID" value="NZ_CBCSHU010000002.1"/>
</dbReference>
<dbReference type="InterPro" id="IPR006139">
    <property type="entry name" value="D-isomer_2_OHA_DH_cat_dom"/>
</dbReference>
<dbReference type="PANTHER" id="PTHR43026:SF1">
    <property type="entry name" value="2-HYDROXYACID DEHYDROGENASE HOMOLOG 1-RELATED"/>
    <property type="match status" value="1"/>
</dbReference>